<evidence type="ECO:0000313" key="1">
    <source>
        <dbReference type="EMBL" id="KAI0094287.1"/>
    </source>
</evidence>
<sequence length="525" mass="57335">MAENTNEQNPAVLRENSNDDRRETATIVGDVEASEIKVPEEKAKAQEKPYSVYTLREKWAIVIISSIAGIFSPLTANIYFPAIPELSRVFGKSVELINLTVTMYMVLQGISPMFWGTLSDRLGRRPIFLACMLVLSLACVGLARVPTDAYWLLMVLRCLQAAGSASTIALGAGVIGDIATRAERGGFFGLYSVGPMIGPCIGPVIGGALSDNLGWRSIFWFLCIGAALCFVAMLCILPETLRAIVGDGSIKPHHLYRPLIPLIGRKHAGVNDHEKPPKTPFMNPLLIFFYPDVSLMLLFNATLYAVFYGVTASISTLFSDTYPFLTQTDIGLCFLAIGGGMAFGSVMGGRALDKDYRRIKRKLEEKARSHPECGILSQDVTKDENFPLEYARLRMVPLYYAVYVATVIGYGWCLDKKVNIAGPLILQIIIGYAIIVIMNTVQTLLVDLVPNQGSSVTACNNLIRCSLGAGCVSVIDLIIRAMGVGWTYVLLAGLCICVGPIMFIVVRMGPKWRAKRRAKQAAALL</sequence>
<dbReference type="EMBL" id="MU274900">
    <property type="protein sequence ID" value="KAI0094287.1"/>
    <property type="molecule type" value="Genomic_DNA"/>
</dbReference>
<keyword evidence="2" id="KW-1185">Reference proteome</keyword>
<comment type="caution">
    <text evidence="1">The sequence shown here is derived from an EMBL/GenBank/DDBJ whole genome shotgun (WGS) entry which is preliminary data.</text>
</comment>
<dbReference type="Proteomes" id="UP001055072">
    <property type="component" value="Unassembled WGS sequence"/>
</dbReference>
<reference evidence="1" key="1">
    <citation type="journal article" date="2021" name="Environ. Microbiol.">
        <title>Gene family expansions and transcriptome signatures uncover fungal adaptations to wood decay.</title>
        <authorList>
            <person name="Hage H."/>
            <person name="Miyauchi S."/>
            <person name="Viragh M."/>
            <person name="Drula E."/>
            <person name="Min B."/>
            <person name="Chaduli D."/>
            <person name="Navarro D."/>
            <person name="Favel A."/>
            <person name="Norest M."/>
            <person name="Lesage-Meessen L."/>
            <person name="Balint B."/>
            <person name="Merenyi Z."/>
            <person name="de Eugenio L."/>
            <person name="Morin E."/>
            <person name="Martinez A.T."/>
            <person name="Baldrian P."/>
            <person name="Stursova M."/>
            <person name="Martinez M.J."/>
            <person name="Novotny C."/>
            <person name="Magnuson J.K."/>
            <person name="Spatafora J.W."/>
            <person name="Maurice S."/>
            <person name="Pangilinan J."/>
            <person name="Andreopoulos W."/>
            <person name="LaButti K."/>
            <person name="Hundley H."/>
            <person name="Na H."/>
            <person name="Kuo A."/>
            <person name="Barry K."/>
            <person name="Lipzen A."/>
            <person name="Henrissat B."/>
            <person name="Riley R."/>
            <person name="Ahrendt S."/>
            <person name="Nagy L.G."/>
            <person name="Grigoriev I.V."/>
            <person name="Martin F."/>
            <person name="Rosso M.N."/>
        </authorList>
    </citation>
    <scope>NUCLEOTIDE SEQUENCE</scope>
    <source>
        <strain evidence="1">CBS 384.51</strain>
    </source>
</reference>
<evidence type="ECO:0000313" key="2">
    <source>
        <dbReference type="Proteomes" id="UP001055072"/>
    </source>
</evidence>
<accession>A0ACB8UIT4</accession>
<gene>
    <name evidence="1" type="ORF">BDY19DRAFT_912093</name>
</gene>
<protein>
    <submittedName>
        <fullName evidence="1">MFS general substrate transporter</fullName>
    </submittedName>
</protein>
<name>A0ACB8UIT4_9APHY</name>
<organism evidence="1 2">
    <name type="scientific">Irpex rosettiformis</name>
    <dbReference type="NCBI Taxonomy" id="378272"/>
    <lineage>
        <taxon>Eukaryota</taxon>
        <taxon>Fungi</taxon>
        <taxon>Dikarya</taxon>
        <taxon>Basidiomycota</taxon>
        <taxon>Agaricomycotina</taxon>
        <taxon>Agaricomycetes</taxon>
        <taxon>Polyporales</taxon>
        <taxon>Irpicaceae</taxon>
        <taxon>Irpex</taxon>
    </lineage>
</organism>
<proteinExistence type="predicted"/>